<dbReference type="RefSeq" id="WP_204019728.1">
    <property type="nucleotide sequence ID" value="NZ_BOOW01000002.1"/>
</dbReference>
<dbReference type="SUPFAM" id="SSF160904">
    <property type="entry name" value="Jann2411-like"/>
    <property type="match status" value="1"/>
</dbReference>
<feature type="domain" description="Zinc finger CGNR" evidence="1">
    <location>
        <begin position="124"/>
        <end position="167"/>
    </location>
</feature>
<gene>
    <name evidence="2" type="ORF">Ssi02_00830</name>
</gene>
<evidence type="ECO:0000259" key="1">
    <source>
        <dbReference type="Pfam" id="PF11706"/>
    </source>
</evidence>
<keyword evidence="3" id="KW-1185">Reference proteome</keyword>
<accession>A0A919V5F0</accession>
<evidence type="ECO:0000313" key="2">
    <source>
        <dbReference type="EMBL" id="GII89852.1"/>
    </source>
</evidence>
<dbReference type="AlphaFoldDB" id="A0A919V5F0"/>
<organism evidence="2 3">
    <name type="scientific">Sinosporangium siamense</name>
    <dbReference type="NCBI Taxonomy" id="1367973"/>
    <lineage>
        <taxon>Bacteria</taxon>
        <taxon>Bacillati</taxon>
        <taxon>Actinomycetota</taxon>
        <taxon>Actinomycetes</taxon>
        <taxon>Streptosporangiales</taxon>
        <taxon>Streptosporangiaceae</taxon>
        <taxon>Sinosporangium</taxon>
    </lineage>
</organism>
<reference evidence="2" key="1">
    <citation type="submission" date="2021-01" db="EMBL/GenBank/DDBJ databases">
        <title>Whole genome shotgun sequence of Sinosporangium siamense NBRC 109515.</title>
        <authorList>
            <person name="Komaki H."/>
            <person name="Tamura T."/>
        </authorList>
    </citation>
    <scope>NUCLEOTIDE SEQUENCE</scope>
    <source>
        <strain evidence="2">NBRC 109515</strain>
    </source>
</reference>
<dbReference type="PANTHER" id="PTHR35525:SF3">
    <property type="entry name" value="BLL6575 PROTEIN"/>
    <property type="match status" value="1"/>
</dbReference>
<dbReference type="PANTHER" id="PTHR35525">
    <property type="entry name" value="BLL6575 PROTEIN"/>
    <property type="match status" value="1"/>
</dbReference>
<sequence>MSAPAELLRDFVNTHDMDTDTDDIASPADLAVWLRERGLAGEADRAGDDDLGAATALRAGLRAAMGHGGGPYPELDHALAHFQLRVIFKGDTPVLMPLAGGVSGALARLAVAVMAAQTDRTWQRLKVCAEATCRRAFLDLSKNRSRSWCSMSVCGNRIKTRAYRVRRRAAMGSRRP</sequence>
<dbReference type="InterPro" id="IPR010852">
    <property type="entry name" value="ABATE"/>
</dbReference>
<protein>
    <recommendedName>
        <fullName evidence="1">Zinc finger CGNR domain-containing protein</fullName>
    </recommendedName>
</protein>
<evidence type="ECO:0000313" key="3">
    <source>
        <dbReference type="Proteomes" id="UP000606172"/>
    </source>
</evidence>
<dbReference type="Pfam" id="PF07336">
    <property type="entry name" value="ABATE"/>
    <property type="match status" value="1"/>
</dbReference>
<dbReference type="Proteomes" id="UP000606172">
    <property type="component" value="Unassembled WGS sequence"/>
</dbReference>
<dbReference type="EMBL" id="BOOW01000002">
    <property type="protein sequence ID" value="GII89852.1"/>
    <property type="molecule type" value="Genomic_DNA"/>
</dbReference>
<comment type="caution">
    <text evidence="2">The sequence shown here is derived from an EMBL/GenBank/DDBJ whole genome shotgun (WGS) entry which is preliminary data.</text>
</comment>
<dbReference type="InterPro" id="IPR023286">
    <property type="entry name" value="ABATE_dom_sf"/>
</dbReference>
<dbReference type="Gene3D" id="1.10.3300.10">
    <property type="entry name" value="Jann2411-like domain"/>
    <property type="match status" value="1"/>
</dbReference>
<dbReference type="Pfam" id="PF11706">
    <property type="entry name" value="zf-CGNR"/>
    <property type="match status" value="1"/>
</dbReference>
<name>A0A919V5F0_9ACTN</name>
<dbReference type="InterPro" id="IPR021005">
    <property type="entry name" value="Znf_CGNR"/>
</dbReference>
<proteinExistence type="predicted"/>